<dbReference type="GO" id="GO:0022857">
    <property type="term" value="F:transmembrane transporter activity"/>
    <property type="evidence" value="ECO:0007669"/>
    <property type="project" value="InterPro"/>
</dbReference>
<accession>A0A5B8IUD7</accession>
<keyword evidence="7" id="KW-0813">Transport</keyword>
<gene>
    <name evidence="9" type="ORF">FPZ52_01770</name>
</gene>
<name>A0A5B8IUD7_9RHOB</name>
<protein>
    <submittedName>
        <fullName evidence="9">Biopolymer transporter ExbD</fullName>
    </submittedName>
</protein>
<keyword evidence="3" id="KW-1003">Cell membrane</keyword>
<keyword evidence="5 8" id="KW-1133">Transmembrane helix</keyword>
<organism evidence="9 10">
    <name type="scientific">Qingshengfaniella alkalisoli</name>
    <dbReference type="NCBI Taxonomy" id="2599296"/>
    <lineage>
        <taxon>Bacteria</taxon>
        <taxon>Pseudomonadati</taxon>
        <taxon>Pseudomonadota</taxon>
        <taxon>Alphaproteobacteria</taxon>
        <taxon>Rhodobacterales</taxon>
        <taxon>Paracoccaceae</taxon>
        <taxon>Qingshengfaniella</taxon>
    </lineage>
</organism>
<dbReference type="KEGG" id="lit:FPZ52_01770"/>
<dbReference type="PANTHER" id="PTHR30558">
    <property type="entry name" value="EXBD MEMBRANE COMPONENT OF PMF-DRIVEN MACROMOLECULE IMPORT SYSTEM"/>
    <property type="match status" value="1"/>
</dbReference>
<keyword evidence="10" id="KW-1185">Reference proteome</keyword>
<dbReference type="OrthoDB" id="5456447at2"/>
<evidence type="ECO:0000256" key="2">
    <source>
        <dbReference type="ARBA" id="ARBA00005811"/>
    </source>
</evidence>
<evidence type="ECO:0000313" key="10">
    <source>
        <dbReference type="Proteomes" id="UP000318483"/>
    </source>
</evidence>
<evidence type="ECO:0000256" key="4">
    <source>
        <dbReference type="ARBA" id="ARBA00022692"/>
    </source>
</evidence>
<comment type="similarity">
    <text evidence="2 7">Belongs to the ExbD/TolR family.</text>
</comment>
<evidence type="ECO:0000256" key="7">
    <source>
        <dbReference type="RuleBase" id="RU003879"/>
    </source>
</evidence>
<keyword evidence="4 7" id="KW-0812">Transmembrane</keyword>
<dbReference type="PANTHER" id="PTHR30558:SF3">
    <property type="entry name" value="BIOPOLYMER TRANSPORT PROTEIN EXBD-RELATED"/>
    <property type="match status" value="1"/>
</dbReference>
<sequence>MVRKRRRKCSGGYGRCGHTYLHPLPARPVTGAGCRVVFNFSDHRTPRRPSLTPMIDVVFLLLVFFMLAARFGTDMAMPLKLAGSGTGYDGPPRLVDVQAEDVKLNGVVMGEASLLAQLQELTEAPTDTIILRPGKDTPLQRVVDVMQVLNGEGYSSLVMVE</sequence>
<dbReference type="Pfam" id="PF02472">
    <property type="entry name" value="ExbD"/>
    <property type="match status" value="1"/>
</dbReference>
<dbReference type="Proteomes" id="UP000318483">
    <property type="component" value="Chromosome"/>
</dbReference>
<evidence type="ECO:0000256" key="3">
    <source>
        <dbReference type="ARBA" id="ARBA00022475"/>
    </source>
</evidence>
<feature type="transmembrane region" description="Helical" evidence="8">
    <location>
        <begin position="54"/>
        <end position="72"/>
    </location>
</feature>
<keyword evidence="7" id="KW-0653">Protein transport</keyword>
<dbReference type="InterPro" id="IPR003400">
    <property type="entry name" value="ExbD"/>
</dbReference>
<evidence type="ECO:0000256" key="8">
    <source>
        <dbReference type="SAM" id="Phobius"/>
    </source>
</evidence>
<dbReference type="AlphaFoldDB" id="A0A5B8IUD7"/>
<dbReference type="GO" id="GO:0015031">
    <property type="term" value="P:protein transport"/>
    <property type="evidence" value="ECO:0007669"/>
    <property type="project" value="UniProtKB-KW"/>
</dbReference>
<dbReference type="EMBL" id="CP042261">
    <property type="protein sequence ID" value="QDY68471.1"/>
    <property type="molecule type" value="Genomic_DNA"/>
</dbReference>
<evidence type="ECO:0000256" key="1">
    <source>
        <dbReference type="ARBA" id="ARBA00004162"/>
    </source>
</evidence>
<dbReference type="GO" id="GO:0005886">
    <property type="term" value="C:plasma membrane"/>
    <property type="evidence" value="ECO:0007669"/>
    <property type="project" value="UniProtKB-SubCell"/>
</dbReference>
<evidence type="ECO:0000256" key="6">
    <source>
        <dbReference type="ARBA" id="ARBA00023136"/>
    </source>
</evidence>
<evidence type="ECO:0000256" key="5">
    <source>
        <dbReference type="ARBA" id="ARBA00022989"/>
    </source>
</evidence>
<keyword evidence="6 8" id="KW-0472">Membrane</keyword>
<proteinExistence type="inferred from homology"/>
<reference evidence="9 10" key="1">
    <citation type="submission" date="2019-07" db="EMBL/GenBank/DDBJ databases">
        <title>Litoreibacter alkalisoli sp. nov., isolated from saline-alkaline soil.</title>
        <authorList>
            <person name="Wang S."/>
            <person name="Xu L."/>
            <person name="Xing Y.-T."/>
            <person name="Sun J.-Q."/>
        </authorList>
    </citation>
    <scope>NUCLEOTIDE SEQUENCE [LARGE SCALE GENOMIC DNA]</scope>
    <source>
        <strain evidence="9 10">LN3S51</strain>
    </source>
</reference>
<evidence type="ECO:0000313" key="9">
    <source>
        <dbReference type="EMBL" id="QDY68471.1"/>
    </source>
</evidence>
<comment type="subcellular location">
    <subcellularLocation>
        <location evidence="1">Cell membrane</location>
        <topology evidence="1">Single-pass membrane protein</topology>
    </subcellularLocation>
    <subcellularLocation>
        <location evidence="7">Cell membrane</location>
        <topology evidence="7">Single-pass type II membrane protein</topology>
    </subcellularLocation>
</comment>